<feature type="domain" description="Rieske" evidence="9">
    <location>
        <begin position="45"/>
        <end position="157"/>
    </location>
</feature>
<keyword evidence="3" id="KW-0560">Oxidoreductase</keyword>
<dbReference type="Pfam" id="PF13806">
    <property type="entry name" value="Rieske_2"/>
    <property type="match status" value="1"/>
</dbReference>
<keyword evidence="11" id="KW-1185">Reference proteome</keyword>
<keyword evidence="5" id="KW-0411">Iron-sulfur</keyword>
<dbReference type="GO" id="GO:0042128">
    <property type="term" value="P:nitrate assimilation"/>
    <property type="evidence" value="ECO:0007669"/>
    <property type="project" value="UniProtKB-KW"/>
</dbReference>
<dbReference type="InterPro" id="IPR017941">
    <property type="entry name" value="Rieske_2Fe-2S"/>
</dbReference>
<evidence type="ECO:0000256" key="3">
    <source>
        <dbReference type="ARBA" id="ARBA00023002"/>
    </source>
</evidence>
<keyword evidence="8" id="KW-1133">Transmembrane helix</keyword>
<dbReference type="CDD" id="cd03467">
    <property type="entry name" value="Rieske"/>
    <property type="match status" value="1"/>
</dbReference>
<evidence type="ECO:0000256" key="7">
    <source>
        <dbReference type="SAM" id="MobiDB-lite"/>
    </source>
</evidence>
<dbReference type="PANTHER" id="PTHR43456">
    <property type="entry name" value="RIESKE (2FE-2S) DOMAIN-CONTAINING PROTEIN"/>
    <property type="match status" value="1"/>
</dbReference>
<keyword evidence="2" id="KW-0479">Metal-binding</keyword>
<evidence type="ECO:0000256" key="1">
    <source>
        <dbReference type="ARBA" id="ARBA00022714"/>
    </source>
</evidence>
<gene>
    <name evidence="10" type="ORF">WJX72_008276</name>
</gene>
<organism evidence="10 11">
    <name type="scientific">[Myrmecia] bisecta</name>
    <dbReference type="NCBI Taxonomy" id="41462"/>
    <lineage>
        <taxon>Eukaryota</taxon>
        <taxon>Viridiplantae</taxon>
        <taxon>Chlorophyta</taxon>
        <taxon>core chlorophytes</taxon>
        <taxon>Trebouxiophyceae</taxon>
        <taxon>Trebouxiales</taxon>
        <taxon>Trebouxiaceae</taxon>
        <taxon>Myrmecia</taxon>
    </lineage>
</organism>
<reference evidence="10 11" key="1">
    <citation type="journal article" date="2024" name="Nat. Commun.">
        <title>Phylogenomics reveals the evolutionary origins of lichenization in chlorophyte algae.</title>
        <authorList>
            <person name="Puginier C."/>
            <person name="Libourel C."/>
            <person name="Otte J."/>
            <person name="Skaloud P."/>
            <person name="Haon M."/>
            <person name="Grisel S."/>
            <person name="Petersen M."/>
            <person name="Berrin J.G."/>
            <person name="Delaux P.M."/>
            <person name="Dal Grande F."/>
            <person name="Keller J."/>
        </authorList>
    </citation>
    <scope>NUCLEOTIDE SEQUENCE [LARGE SCALE GENOMIC DNA]</scope>
    <source>
        <strain evidence="10 11">SAG 2043</strain>
    </source>
</reference>
<evidence type="ECO:0000256" key="5">
    <source>
        <dbReference type="ARBA" id="ARBA00023014"/>
    </source>
</evidence>
<feature type="transmembrane region" description="Helical" evidence="8">
    <location>
        <begin position="241"/>
        <end position="260"/>
    </location>
</feature>
<evidence type="ECO:0000256" key="4">
    <source>
        <dbReference type="ARBA" id="ARBA00023004"/>
    </source>
</evidence>
<dbReference type="AlphaFoldDB" id="A0AAW1P406"/>
<evidence type="ECO:0000256" key="8">
    <source>
        <dbReference type="SAM" id="Phobius"/>
    </source>
</evidence>
<dbReference type="Gene3D" id="2.102.10.10">
    <property type="entry name" value="Rieske [2Fe-2S] iron-sulphur domain"/>
    <property type="match status" value="1"/>
</dbReference>
<sequence>MQLSGVHRKIRNRQTVSLRAAAEEEVATQTQPTTSTMPEEESNFVPVLKPEDLPKGVRKEVRVQGVNALLFWYRNQIYAIEARSPAEGAYSEGFIKAKFTQDYAIECPATASTFSLKTGEIVDWYPTNPVLRVLTPKDTCRPMDIYPVKLTQDAILVDVSGAATTRAYAVTKGGSDTSLENNNVYGLEPKVYLEGSDPLDPIQTGGPKKASINPYTLVVGTLALAGTAVAGSALAIYFESFVALGIFWVALFGAVAAFVVQYNKED</sequence>
<keyword evidence="6" id="KW-0534">Nitrate assimilation</keyword>
<keyword evidence="1" id="KW-0001">2Fe-2S</keyword>
<comment type="caution">
    <text evidence="10">The sequence shown here is derived from an EMBL/GenBank/DDBJ whole genome shotgun (WGS) entry which is preliminary data.</text>
</comment>
<accession>A0AAW1P406</accession>
<dbReference type="SUPFAM" id="SSF50022">
    <property type="entry name" value="ISP domain"/>
    <property type="match status" value="1"/>
</dbReference>
<evidence type="ECO:0000313" key="10">
    <source>
        <dbReference type="EMBL" id="KAK9803651.1"/>
    </source>
</evidence>
<keyword evidence="8" id="KW-0472">Membrane</keyword>
<keyword evidence="8" id="KW-0812">Transmembrane</keyword>
<protein>
    <recommendedName>
        <fullName evidence="9">Rieske domain-containing protein</fullName>
    </recommendedName>
</protein>
<dbReference type="EMBL" id="JALJOR010000020">
    <property type="protein sequence ID" value="KAK9803651.1"/>
    <property type="molecule type" value="Genomic_DNA"/>
</dbReference>
<evidence type="ECO:0000256" key="6">
    <source>
        <dbReference type="ARBA" id="ARBA00023063"/>
    </source>
</evidence>
<dbReference type="GO" id="GO:0008942">
    <property type="term" value="F:nitrite reductase [NAD(P)H] activity"/>
    <property type="evidence" value="ECO:0007669"/>
    <property type="project" value="InterPro"/>
</dbReference>
<dbReference type="GO" id="GO:0046872">
    <property type="term" value="F:metal ion binding"/>
    <property type="evidence" value="ECO:0007669"/>
    <property type="project" value="UniProtKB-KW"/>
</dbReference>
<feature type="transmembrane region" description="Helical" evidence="8">
    <location>
        <begin position="215"/>
        <end position="235"/>
    </location>
</feature>
<dbReference type="InterPro" id="IPR012748">
    <property type="entry name" value="Rieske-like_NirD"/>
</dbReference>
<evidence type="ECO:0000259" key="9">
    <source>
        <dbReference type="PROSITE" id="PS51296"/>
    </source>
</evidence>
<evidence type="ECO:0000313" key="11">
    <source>
        <dbReference type="Proteomes" id="UP001489004"/>
    </source>
</evidence>
<dbReference type="Proteomes" id="UP001489004">
    <property type="component" value="Unassembled WGS sequence"/>
</dbReference>
<name>A0AAW1P406_9CHLO</name>
<evidence type="ECO:0000256" key="2">
    <source>
        <dbReference type="ARBA" id="ARBA00022723"/>
    </source>
</evidence>
<dbReference type="PANTHER" id="PTHR43456:SF2">
    <property type="entry name" value="RIESKE (2FE-2S) DOMAIN-CONTAINING PROTEIN"/>
    <property type="match status" value="1"/>
</dbReference>
<dbReference type="PROSITE" id="PS51296">
    <property type="entry name" value="RIESKE"/>
    <property type="match status" value="1"/>
</dbReference>
<dbReference type="InterPro" id="IPR036922">
    <property type="entry name" value="Rieske_2Fe-2S_sf"/>
</dbReference>
<proteinExistence type="predicted"/>
<feature type="region of interest" description="Disordered" evidence="7">
    <location>
        <begin position="19"/>
        <end position="42"/>
    </location>
</feature>
<keyword evidence="4" id="KW-0408">Iron</keyword>
<dbReference type="GO" id="GO:0051537">
    <property type="term" value="F:2 iron, 2 sulfur cluster binding"/>
    <property type="evidence" value="ECO:0007669"/>
    <property type="project" value="UniProtKB-KW"/>
</dbReference>